<feature type="region of interest" description="Disordered" evidence="1">
    <location>
        <begin position="933"/>
        <end position="969"/>
    </location>
</feature>
<evidence type="ECO:0000313" key="4">
    <source>
        <dbReference type="RefSeq" id="XP_024877246.1"/>
    </source>
</evidence>
<feature type="compositionally biased region" description="Basic and acidic residues" evidence="1">
    <location>
        <begin position="661"/>
        <end position="679"/>
    </location>
</feature>
<sequence>MPSSFNPALDSCCMGRTVSGDECRWDVSSTRDGALDLDHGRIHDRDLDNCVSSDSEDEWRFWQWRPKEPRVPWYRNLPSVTILSNVSSVPRLPSPRECESALSPSTSSTMFPTSINVDSEEYYCFRVRESIGEPGVENIVIPCSSNFDLEKLRTELWKQFGVPRARRISYIDDDGDDVPIDSECEFHEALKLAKKAFVANTAIPLIVGSFNYGPMSSDDEQGSGTNEICCPNKESTSINDNPILSFTEKNGGSTSKPNPEFDKLKCPNQEILSNHEKLDVRQYVESGDEQTESKDVEIPQSNALLRCHSDTVPPPWFTEYMDAMKKEMVSTITHEVVKNVTEVLNKRLDSLAHPPLKELGQSRNQSYSSLSKRHSRGSFDSNEKNQKRMRSQDEEQSSDASIERVDEPQNVNTAEEPQTKKDMISTISQEVVKEMTEMLNRVTLDLTSVPSRKLGQSRSQSHLPSSKRFPRHFDSQSCEKNQRKKRSQNGEQSSDASTERTYEPRNTSTANTSWQDKLLQKKFDLMEDRIAICTSKLKEEKKKKHHQRLAQVTTDSLNNDIGKEQSVQNNAREEFVPRKNLPSQVDSIPYDETPGIFENELRMSCSVTGHQILDEGRPRDIWYCNNSDVDKTSFWSCDQDEDSDDAFEIVQIPVSGGRNESSTRPEEPAVEQRRHDSNRDSPSFELLSDPPSPTSFMHFNEEHFSANEGNAEQQSFANPPTSSIYVVDIHGKVYNKHQLADLDEHVSADLEKRPGGVYSFVTETLPVQDAPCSKSSCSRAEQRPSECKKNCRDDVCDTRDNASSTYDDVRNSHTSYLTVRTHCDLKTQCSCQSQTDSSDFTQSFHSHTTSVTDTTDIYTEAASGSGRYGEQQVPTTTAKNVREAATTTTRNDHDVVDGCTGLWTNEIYNGADNYSKCTCSSHSGTSRFSADSAYQSSQASGPSDRTSSNAGSRKTSVGGARQTSDTADPVHILNISPETLVTAAAHVGSYAYGTACEMLDKIRAHTREDSAKRRGGAKCDDKKRFFVGPLSLY</sequence>
<feature type="compositionally biased region" description="Polar residues" evidence="1">
    <location>
        <begin position="872"/>
        <end position="889"/>
    </location>
</feature>
<name>A0A6J1Q761_9HYME</name>
<evidence type="ECO:0000313" key="3">
    <source>
        <dbReference type="Proteomes" id="UP000504618"/>
    </source>
</evidence>
<feature type="compositionally biased region" description="Polar residues" evidence="1">
    <location>
        <begin position="941"/>
        <end position="966"/>
    </location>
</feature>
<evidence type="ECO:0000259" key="2">
    <source>
        <dbReference type="Pfam" id="PF00564"/>
    </source>
</evidence>
<feature type="compositionally biased region" description="Polar residues" evidence="1">
    <location>
        <begin position="504"/>
        <end position="514"/>
    </location>
</feature>
<accession>A0A6J1Q761</accession>
<organism evidence="3 4">
    <name type="scientific">Temnothorax curvispinosus</name>
    <dbReference type="NCBI Taxonomy" id="300111"/>
    <lineage>
        <taxon>Eukaryota</taxon>
        <taxon>Metazoa</taxon>
        <taxon>Ecdysozoa</taxon>
        <taxon>Arthropoda</taxon>
        <taxon>Hexapoda</taxon>
        <taxon>Insecta</taxon>
        <taxon>Pterygota</taxon>
        <taxon>Neoptera</taxon>
        <taxon>Endopterygota</taxon>
        <taxon>Hymenoptera</taxon>
        <taxon>Apocrita</taxon>
        <taxon>Aculeata</taxon>
        <taxon>Formicoidea</taxon>
        <taxon>Formicidae</taxon>
        <taxon>Myrmicinae</taxon>
        <taxon>Temnothorax</taxon>
    </lineage>
</organism>
<reference evidence="4" key="1">
    <citation type="submission" date="2025-08" db="UniProtKB">
        <authorList>
            <consortium name="RefSeq"/>
        </authorList>
    </citation>
    <scope>IDENTIFICATION</scope>
    <source>
        <tissue evidence="4">Whole body</tissue>
    </source>
</reference>
<dbReference type="Proteomes" id="UP000504618">
    <property type="component" value="Unplaced"/>
</dbReference>
<dbReference type="OrthoDB" id="661148at2759"/>
<gene>
    <name evidence="4" type="primary">LOC112458066</name>
</gene>
<evidence type="ECO:0000256" key="1">
    <source>
        <dbReference type="SAM" id="MobiDB-lite"/>
    </source>
</evidence>
<feature type="compositionally biased region" description="Polar residues" evidence="1">
    <location>
        <begin position="361"/>
        <end position="370"/>
    </location>
</feature>
<feature type="region of interest" description="Disordered" evidence="1">
    <location>
        <begin position="450"/>
        <end position="514"/>
    </location>
</feature>
<feature type="region of interest" description="Disordered" evidence="1">
    <location>
        <begin position="354"/>
        <end position="423"/>
    </location>
</feature>
<dbReference type="RefSeq" id="XP_024877246.1">
    <property type="nucleotide sequence ID" value="XM_025021478.1"/>
</dbReference>
<feature type="region of interest" description="Disordered" evidence="1">
    <location>
        <begin position="652"/>
        <end position="697"/>
    </location>
</feature>
<dbReference type="GeneID" id="112458066"/>
<keyword evidence="3" id="KW-1185">Reference proteome</keyword>
<feature type="compositionally biased region" description="Basic and acidic residues" evidence="1">
    <location>
        <begin position="381"/>
        <end position="393"/>
    </location>
</feature>
<feature type="compositionally biased region" description="Polar residues" evidence="1">
    <location>
        <begin position="450"/>
        <end position="464"/>
    </location>
</feature>
<proteinExistence type="predicted"/>
<protein>
    <submittedName>
        <fullName evidence="4">Dentin sialophosphoprotein-like</fullName>
    </submittedName>
</protein>
<dbReference type="InterPro" id="IPR000270">
    <property type="entry name" value="PB1_dom"/>
</dbReference>
<dbReference type="AlphaFoldDB" id="A0A6J1Q761"/>
<dbReference type="SUPFAM" id="SSF54277">
    <property type="entry name" value="CAD &amp; PB1 domains"/>
    <property type="match status" value="1"/>
</dbReference>
<feature type="domain" description="PB1" evidence="2">
    <location>
        <begin position="140"/>
        <end position="195"/>
    </location>
</feature>
<feature type="region of interest" description="Disordered" evidence="1">
    <location>
        <begin position="862"/>
        <end position="889"/>
    </location>
</feature>
<dbReference type="Pfam" id="PF00564">
    <property type="entry name" value="PB1"/>
    <property type="match status" value="1"/>
</dbReference>
<dbReference type="Gene3D" id="3.10.20.90">
    <property type="entry name" value="Phosphatidylinositol 3-kinase Catalytic Subunit, Chain A, domain 1"/>
    <property type="match status" value="1"/>
</dbReference>